<comment type="caution">
    <text evidence="8">The sequence shown here is derived from an EMBL/GenBank/DDBJ whole genome shotgun (WGS) entry which is preliminary data.</text>
</comment>
<evidence type="ECO:0000256" key="3">
    <source>
        <dbReference type="ARBA" id="ARBA00023082"/>
    </source>
</evidence>
<dbReference type="InterPro" id="IPR013325">
    <property type="entry name" value="RNA_pol_sigma_r2"/>
</dbReference>
<dbReference type="GO" id="GO:0016987">
    <property type="term" value="F:sigma factor activity"/>
    <property type="evidence" value="ECO:0007669"/>
    <property type="project" value="UniProtKB-KW"/>
</dbReference>
<dbReference type="Gene3D" id="1.10.10.10">
    <property type="entry name" value="Winged helix-like DNA-binding domain superfamily/Winged helix DNA-binding domain"/>
    <property type="match status" value="1"/>
</dbReference>
<feature type="domain" description="RNA polymerase sigma-70 region 2" evidence="6">
    <location>
        <begin position="27"/>
        <end position="94"/>
    </location>
</feature>
<evidence type="ECO:0000256" key="2">
    <source>
        <dbReference type="ARBA" id="ARBA00023015"/>
    </source>
</evidence>
<proteinExistence type="inferred from homology"/>
<evidence type="ECO:0000259" key="7">
    <source>
        <dbReference type="Pfam" id="PF08281"/>
    </source>
</evidence>
<dbReference type="InterPro" id="IPR007627">
    <property type="entry name" value="RNA_pol_sigma70_r2"/>
</dbReference>
<evidence type="ECO:0000256" key="5">
    <source>
        <dbReference type="ARBA" id="ARBA00023163"/>
    </source>
</evidence>
<dbReference type="AlphaFoldDB" id="A0A931GNF9"/>
<evidence type="ECO:0000259" key="6">
    <source>
        <dbReference type="Pfam" id="PF04542"/>
    </source>
</evidence>
<name>A0A931GNF9_9ACTN</name>
<keyword evidence="9" id="KW-1185">Reference proteome</keyword>
<organism evidence="8 9">
    <name type="scientific">Actinomadura viridis</name>
    <dbReference type="NCBI Taxonomy" id="58110"/>
    <lineage>
        <taxon>Bacteria</taxon>
        <taxon>Bacillati</taxon>
        <taxon>Actinomycetota</taxon>
        <taxon>Actinomycetes</taxon>
        <taxon>Streptosporangiales</taxon>
        <taxon>Thermomonosporaceae</taxon>
        <taxon>Actinomadura</taxon>
    </lineage>
</organism>
<evidence type="ECO:0000256" key="4">
    <source>
        <dbReference type="ARBA" id="ARBA00023125"/>
    </source>
</evidence>
<keyword evidence="4" id="KW-0238">DNA-binding</keyword>
<dbReference type="Pfam" id="PF04542">
    <property type="entry name" value="Sigma70_r2"/>
    <property type="match status" value="1"/>
</dbReference>
<dbReference type="InterPro" id="IPR014284">
    <property type="entry name" value="RNA_pol_sigma-70_dom"/>
</dbReference>
<dbReference type="RefSeq" id="WP_197009375.1">
    <property type="nucleotide sequence ID" value="NZ_BAABES010000013.1"/>
</dbReference>
<dbReference type="GO" id="GO:0006352">
    <property type="term" value="P:DNA-templated transcription initiation"/>
    <property type="evidence" value="ECO:0007669"/>
    <property type="project" value="InterPro"/>
</dbReference>
<gene>
    <name evidence="8" type="ORF">IW256_000472</name>
</gene>
<dbReference type="InterPro" id="IPR013324">
    <property type="entry name" value="RNA_pol_sigma_r3/r4-like"/>
</dbReference>
<feature type="domain" description="RNA polymerase sigma factor 70 region 4 type 2" evidence="7">
    <location>
        <begin position="126"/>
        <end position="178"/>
    </location>
</feature>
<dbReference type="InterPro" id="IPR036388">
    <property type="entry name" value="WH-like_DNA-bd_sf"/>
</dbReference>
<keyword evidence="3" id="KW-0731">Sigma factor</keyword>
<dbReference type="Gene3D" id="1.10.1740.10">
    <property type="match status" value="1"/>
</dbReference>
<protein>
    <submittedName>
        <fullName evidence="8">RNA polymerase sigma-70 factor (ECF subfamily)</fullName>
    </submittedName>
</protein>
<reference evidence="8" key="1">
    <citation type="submission" date="2020-11" db="EMBL/GenBank/DDBJ databases">
        <title>Sequencing the genomes of 1000 actinobacteria strains.</title>
        <authorList>
            <person name="Klenk H.-P."/>
        </authorList>
    </citation>
    <scope>NUCLEOTIDE SEQUENCE</scope>
    <source>
        <strain evidence="8">DSM 43175</strain>
    </source>
</reference>
<dbReference type="SUPFAM" id="SSF88946">
    <property type="entry name" value="Sigma2 domain of RNA polymerase sigma factors"/>
    <property type="match status" value="1"/>
</dbReference>
<evidence type="ECO:0000313" key="8">
    <source>
        <dbReference type="EMBL" id="MBG6086359.1"/>
    </source>
</evidence>
<dbReference type="SUPFAM" id="SSF88659">
    <property type="entry name" value="Sigma3 and sigma4 domains of RNA polymerase sigma factors"/>
    <property type="match status" value="1"/>
</dbReference>
<evidence type="ECO:0000256" key="1">
    <source>
        <dbReference type="ARBA" id="ARBA00010641"/>
    </source>
</evidence>
<dbReference type="InterPro" id="IPR013249">
    <property type="entry name" value="RNA_pol_sigma70_r4_t2"/>
</dbReference>
<dbReference type="PANTHER" id="PTHR43133:SF8">
    <property type="entry name" value="RNA POLYMERASE SIGMA FACTOR HI_1459-RELATED"/>
    <property type="match status" value="1"/>
</dbReference>
<keyword evidence="5" id="KW-0804">Transcription</keyword>
<accession>A0A931GNF9</accession>
<dbReference type="Pfam" id="PF08281">
    <property type="entry name" value="Sigma70_r4_2"/>
    <property type="match status" value="1"/>
</dbReference>
<dbReference type="CDD" id="cd06171">
    <property type="entry name" value="Sigma70_r4"/>
    <property type="match status" value="1"/>
</dbReference>
<dbReference type="GO" id="GO:0003677">
    <property type="term" value="F:DNA binding"/>
    <property type="evidence" value="ECO:0007669"/>
    <property type="project" value="UniProtKB-KW"/>
</dbReference>
<sequence>MTAGVHLGGDQAIIERSRRDPEAFAALYDRHAPTIHRYLARRLGRDLADDLMAETFLQAFRQRHRYDPERLNALPWLYGIATNLIGQHRRREVRFWRAVARTGADPAVYSPDEGVADRVAAQGIRRELAAALGRLNRGQRDVLLLTASGDLSPAEIGAALGIATGTVHSRLHRARTKMREALGGTDPLDMREEPHDG</sequence>
<dbReference type="EMBL" id="JADOUA010000001">
    <property type="protein sequence ID" value="MBG6086359.1"/>
    <property type="molecule type" value="Genomic_DNA"/>
</dbReference>
<evidence type="ECO:0000313" key="9">
    <source>
        <dbReference type="Proteomes" id="UP000614047"/>
    </source>
</evidence>
<comment type="similarity">
    <text evidence="1">Belongs to the sigma-70 factor family. ECF subfamily.</text>
</comment>
<dbReference type="PANTHER" id="PTHR43133">
    <property type="entry name" value="RNA POLYMERASE ECF-TYPE SIGMA FACTO"/>
    <property type="match status" value="1"/>
</dbReference>
<keyword evidence="2" id="KW-0805">Transcription regulation</keyword>
<dbReference type="NCBIfam" id="TIGR02937">
    <property type="entry name" value="sigma70-ECF"/>
    <property type="match status" value="1"/>
</dbReference>
<dbReference type="InterPro" id="IPR039425">
    <property type="entry name" value="RNA_pol_sigma-70-like"/>
</dbReference>
<dbReference type="Proteomes" id="UP000614047">
    <property type="component" value="Unassembled WGS sequence"/>
</dbReference>